<feature type="transmembrane region" description="Helical" evidence="7">
    <location>
        <begin position="229"/>
        <end position="252"/>
    </location>
</feature>
<proteinExistence type="predicted"/>
<dbReference type="CDD" id="cd06173">
    <property type="entry name" value="MFS_MefA_like"/>
    <property type="match status" value="1"/>
</dbReference>
<keyword evidence="3" id="KW-1003">Cell membrane</keyword>
<keyword evidence="4 7" id="KW-0812">Transmembrane</keyword>
<dbReference type="OrthoDB" id="4544213at2"/>
<evidence type="ECO:0000256" key="6">
    <source>
        <dbReference type="ARBA" id="ARBA00023136"/>
    </source>
</evidence>
<feature type="transmembrane region" description="Helical" evidence="7">
    <location>
        <begin position="383"/>
        <end position="402"/>
    </location>
</feature>
<evidence type="ECO:0000313" key="10">
    <source>
        <dbReference type="Proteomes" id="UP000290365"/>
    </source>
</evidence>
<dbReference type="PANTHER" id="PTHR23513">
    <property type="entry name" value="INTEGRAL MEMBRANE EFFLUX PROTEIN-RELATED"/>
    <property type="match status" value="1"/>
</dbReference>
<dbReference type="PANTHER" id="PTHR23513:SF6">
    <property type="entry name" value="MAJOR FACILITATOR SUPERFAMILY ASSOCIATED DOMAIN-CONTAINING PROTEIN"/>
    <property type="match status" value="1"/>
</dbReference>
<dbReference type="GO" id="GO:0005886">
    <property type="term" value="C:plasma membrane"/>
    <property type="evidence" value="ECO:0007669"/>
    <property type="project" value="UniProtKB-SubCell"/>
</dbReference>
<dbReference type="Gene3D" id="1.20.1250.20">
    <property type="entry name" value="MFS general substrate transporter like domains"/>
    <property type="match status" value="1"/>
</dbReference>
<evidence type="ECO:0000313" key="9">
    <source>
        <dbReference type="EMBL" id="QBD78827.1"/>
    </source>
</evidence>
<feature type="transmembrane region" description="Helical" evidence="7">
    <location>
        <begin position="264"/>
        <end position="285"/>
    </location>
</feature>
<accession>A0A4P6JTD0</accession>
<dbReference type="GO" id="GO:0022857">
    <property type="term" value="F:transmembrane transporter activity"/>
    <property type="evidence" value="ECO:0007669"/>
    <property type="project" value="InterPro"/>
</dbReference>
<feature type="transmembrane region" description="Helical" evidence="7">
    <location>
        <begin position="355"/>
        <end position="377"/>
    </location>
</feature>
<reference evidence="9 10" key="1">
    <citation type="submission" date="2019-01" db="EMBL/GenBank/DDBJ databases">
        <title>Ktedonosporobacter rubrisoli SCAWS-G2.</title>
        <authorList>
            <person name="Huang Y."/>
            <person name="Yan B."/>
        </authorList>
    </citation>
    <scope>NUCLEOTIDE SEQUENCE [LARGE SCALE GENOMIC DNA]</scope>
    <source>
        <strain evidence="9 10">SCAWS-G2</strain>
    </source>
</reference>
<gene>
    <name evidence="9" type="ORF">EPA93_23710</name>
</gene>
<dbReference type="InterPro" id="IPR020846">
    <property type="entry name" value="MFS_dom"/>
</dbReference>
<evidence type="ECO:0000256" key="2">
    <source>
        <dbReference type="ARBA" id="ARBA00022448"/>
    </source>
</evidence>
<sequence length="421" mass="44670">MRSVTMAGPRFARWNKNFLMLWLVNAAGSLSDGMFKLALPIFAASLTTSAVLVAGVSFALSLPWLLFGLPVGALVDRLDRRQIIFWVCLIRVGTLAILALATIMRLISLPLIYICALILGVAETFADSAAISMVPAVVSREKLEQANAKFIGTQTIMYEFLGPTLGGALASLGLALALGSSSGLYLLALLAMFWLKGSFRAERQAQTKLGTDIIEGLSFLWQNKLLRTLTGIVTVMNLGWSAWQAVLVLYAIAPGPLGLTKFEYGLLLTGIGIGGVMGTVVAGPIQRWLGQHLTIGADILGTFVMVGVPALTTNAWLVGIAAVIGGAGATMWSVTVRSLMQRIVPDAFMGRTNGAIRVLGYGSLSLGAALAGIIAQFMGIRAVFWLAALANILLFIPFFLVITRDNIAAAEKSALVLEKVG</sequence>
<dbReference type="PROSITE" id="PS50850">
    <property type="entry name" value="MFS"/>
    <property type="match status" value="1"/>
</dbReference>
<dbReference type="Proteomes" id="UP000290365">
    <property type="component" value="Chromosome"/>
</dbReference>
<evidence type="ECO:0000256" key="3">
    <source>
        <dbReference type="ARBA" id="ARBA00022475"/>
    </source>
</evidence>
<keyword evidence="2" id="KW-0813">Transport</keyword>
<keyword evidence="5 7" id="KW-1133">Transmembrane helix</keyword>
<dbReference type="AlphaFoldDB" id="A0A4P6JTD0"/>
<evidence type="ECO:0000256" key="7">
    <source>
        <dbReference type="SAM" id="Phobius"/>
    </source>
</evidence>
<dbReference type="Pfam" id="PF05977">
    <property type="entry name" value="MFS_3"/>
    <property type="match status" value="1"/>
</dbReference>
<evidence type="ECO:0000256" key="4">
    <source>
        <dbReference type="ARBA" id="ARBA00022692"/>
    </source>
</evidence>
<evidence type="ECO:0000256" key="5">
    <source>
        <dbReference type="ARBA" id="ARBA00022989"/>
    </source>
</evidence>
<comment type="subcellular location">
    <subcellularLocation>
        <location evidence="1">Cell membrane</location>
        <topology evidence="1">Multi-pass membrane protein</topology>
    </subcellularLocation>
</comment>
<dbReference type="KEGG" id="kbs:EPA93_23710"/>
<dbReference type="InterPro" id="IPR036259">
    <property type="entry name" value="MFS_trans_sf"/>
</dbReference>
<feature type="transmembrane region" description="Helical" evidence="7">
    <location>
        <begin position="41"/>
        <end position="71"/>
    </location>
</feature>
<evidence type="ECO:0000256" key="1">
    <source>
        <dbReference type="ARBA" id="ARBA00004651"/>
    </source>
</evidence>
<name>A0A4P6JTD0_KTERU</name>
<feature type="domain" description="Major facilitator superfamily (MFS) profile" evidence="8">
    <location>
        <begin position="17"/>
        <end position="406"/>
    </location>
</feature>
<keyword evidence="6 7" id="KW-0472">Membrane</keyword>
<feature type="transmembrane region" description="Helical" evidence="7">
    <location>
        <begin position="316"/>
        <end position="334"/>
    </location>
</feature>
<dbReference type="InterPro" id="IPR010290">
    <property type="entry name" value="TM_effector"/>
</dbReference>
<feature type="transmembrane region" description="Helical" evidence="7">
    <location>
        <begin position="176"/>
        <end position="195"/>
    </location>
</feature>
<keyword evidence="10" id="KW-1185">Reference proteome</keyword>
<feature type="transmembrane region" description="Helical" evidence="7">
    <location>
        <begin position="292"/>
        <end position="310"/>
    </location>
</feature>
<organism evidence="9 10">
    <name type="scientific">Ktedonosporobacter rubrisoli</name>
    <dbReference type="NCBI Taxonomy" id="2509675"/>
    <lineage>
        <taxon>Bacteria</taxon>
        <taxon>Bacillati</taxon>
        <taxon>Chloroflexota</taxon>
        <taxon>Ktedonobacteria</taxon>
        <taxon>Ktedonobacterales</taxon>
        <taxon>Ktedonosporobacteraceae</taxon>
        <taxon>Ktedonosporobacter</taxon>
    </lineage>
</organism>
<dbReference type="EMBL" id="CP035758">
    <property type="protein sequence ID" value="QBD78827.1"/>
    <property type="molecule type" value="Genomic_DNA"/>
</dbReference>
<evidence type="ECO:0000259" key="8">
    <source>
        <dbReference type="PROSITE" id="PS50850"/>
    </source>
</evidence>
<dbReference type="SUPFAM" id="SSF103473">
    <property type="entry name" value="MFS general substrate transporter"/>
    <property type="match status" value="1"/>
</dbReference>
<feature type="transmembrane region" description="Helical" evidence="7">
    <location>
        <begin position="83"/>
        <end position="104"/>
    </location>
</feature>
<protein>
    <submittedName>
        <fullName evidence="9">MFS transporter</fullName>
    </submittedName>
</protein>